<dbReference type="HOGENOM" id="CLU_2155956_0_0_9"/>
<dbReference type="Proteomes" id="UP000006437">
    <property type="component" value="Unassembled WGS sequence"/>
</dbReference>
<dbReference type="BioCyc" id="EBAC796937-HMP:GMGH-631-MONOMER"/>
<protein>
    <submittedName>
        <fullName evidence="1">Uncharacterized protein</fullName>
    </submittedName>
</protein>
<evidence type="ECO:0000313" key="2">
    <source>
        <dbReference type="Proteomes" id="UP000006437"/>
    </source>
</evidence>
<dbReference type="EMBL" id="AFZE01000056">
    <property type="protein sequence ID" value="EHL11092.1"/>
    <property type="molecule type" value="Genomic_DNA"/>
</dbReference>
<evidence type="ECO:0000313" key="1">
    <source>
        <dbReference type="EMBL" id="EHL11092.1"/>
    </source>
</evidence>
<dbReference type="RefSeq" id="WP_009524865.1">
    <property type="nucleotide sequence ID" value="NZ_JH414548.1"/>
</dbReference>
<reference evidence="1 2" key="1">
    <citation type="submission" date="2011-08" db="EMBL/GenBank/DDBJ databases">
        <title>The Genome Sequence of Eubacteriaceae bacterium ACC19a.</title>
        <authorList>
            <consortium name="The Broad Institute Genome Sequencing Platform"/>
            <person name="Earl A."/>
            <person name="Ward D."/>
            <person name="Feldgarden M."/>
            <person name="Gevers D."/>
            <person name="Sizova M."/>
            <person name="Hazen A."/>
            <person name="Epstein S."/>
            <person name="Young S.K."/>
            <person name="Zeng Q."/>
            <person name="Gargeya S."/>
            <person name="Fitzgerald M."/>
            <person name="Haas B."/>
            <person name="Abouelleil A."/>
            <person name="Alvarado L."/>
            <person name="Arachchi H.M."/>
            <person name="Berlin A."/>
            <person name="Brown A."/>
            <person name="Chapman S.B."/>
            <person name="Chen Z."/>
            <person name="Dunbar C."/>
            <person name="Freedman E."/>
            <person name="Gearin G."/>
            <person name="Gellesch M."/>
            <person name="Goldberg J."/>
            <person name="Griggs A."/>
            <person name="Gujja S."/>
            <person name="Heiman D."/>
            <person name="Howarth C."/>
            <person name="Larson L."/>
            <person name="Lui A."/>
            <person name="MacDonald P.J.P."/>
            <person name="Montmayeur A."/>
            <person name="Murphy C."/>
            <person name="Neiman D."/>
            <person name="Pearson M."/>
            <person name="Priest M."/>
            <person name="Roberts A."/>
            <person name="Saif S."/>
            <person name="Shea T."/>
            <person name="Shenoy N."/>
            <person name="Sisk P."/>
            <person name="Stolte C."/>
            <person name="Sykes S."/>
            <person name="Wortman J."/>
            <person name="Nusbaum C."/>
            <person name="Birren B."/>
        </authorList>
    </citation>
    <scope>NUCLEOTIDE SEQUENCE [LARGE SCALE GENOMIC DNA]</scope>
    <source>
        <strain evidence="1 2">ACC19a</strain>
    </source>
</reference>
<organism evidence="1 2">
    <name type="scientific">Peptoanaerobacter stomatis</name>
    <dbReference type="NCBI Taxonomy" id="796937"/>
    <lineage>
        <taxon>Bacteria</taxon>
        <taxon>Bacillati</taxon>
        <taxon>Bacillota</taxon>
        <taxon>Clostridia</taxon>
        <taxon>Peptostreptococcales</taxon>
        <taxon>Filifactoraceae</taxon>
        <taxon>Peptoanaerobacter</taxon>
    </lineage>
</organism>
<accession>G9X2M2</accession>
<sequence length="111" mass="13452">MSYKTWYDKYVVDKNAVKGYNININLQLFSNKDLQKQTTKQIEKGIKSYRKQIHIHNDKINNPQKYVEDWDKMNKLNRDGLIRHWNKEINVFNKNINDNIEELKKRGVKID</sequence>
<dbReference type="AlphaFoldDB" id="G9X2M2"/>
<comment type="caution">
    <text evidence="1">The sequence shown here is derived from an EMBL/GenBank/DDBJ whole genome shotgun (WGS) entry which is preliminary data.</text>
</comment>
<dbReference type="PATRIC" id="fig|796937.3.peg.1863"/>
<gene>
    <name evidence="1" type="ORF">HMPREF9629_00629</name>
</gene>
<proteinExistence type="predicted"/>
<name>G9X2M2_9FIRM</name>